<dbReference type="InterPro" id="IPR045380">
    <property type="entry name" value="LD_TPept_scaffold_dom"/>
</dbReference>
<dbReference type="GO" id="GO:0009252">
    <property type="term" value="P:peptidoglycan biosynthetic process"/>
    <property type="evidence" value="ECO:0007669"/>
    <property type="project" value="UniProtKB-UniPathway"/>
</dbReference>
<keyword evidence="8" id="KW-0732">Signal</keyword>
<evidence type="ECO:0000313" key="11">
    <source>
        <dbReference type="Proteomes" id="UP000254031"/>
    </source>
</evidence>
<dbReference type="GO" id="GO:0008360">
    <property type="term" value="P:regulation of cell shape"/>
    <property type="evidence" value="ECO:0007669"/>
    <property type="project" value="UniProtKB-UniRule"/>
</dbReference>
<dbReference type="SUPFAM" id="SSF141523">
    <property type="entry name" value="L,D-transpeptidase catalytic domain-like"/>
    <property type="match status" value="1"/>
</dbReference>
<keyword evidence="6 7" id="KW-0961">Cell wall biogenesis/degradation</keyword>
<evidence type="ECO:0000256" key="6">
    <source>
        <dbReference type="ARBA" id="ARBA00023316"/>
    </source>
</evidence>
<dbReference type="GO" id="GO:0016740">
    <property type="term" value="F:transferase activity"/>
    <property type="evidence" value="ECO:0007669"/>
    <property type="project" value="UniProtKB-KW"/>
</dbReference>
<protein>
    <submittedName>
        <fullName evidence="10">Murein L,D-transpeptidase</fullName>
    </submittedName>
</protein>
<feature type="chain" id="PRO_5016896357" evidence="8">
    <location>
        <begin position="20"/>
        <end position="510"/>
    </location>
</feature>
<evidence type="ECO:0000256" key="2">
    <source>
        <dbReference type="ARBA" id="ARBA00005992"/>
    </source>
</evidence>
<keyword evidence="5 7" id="KW-0573">Peptidoglycan synthesis</keyword>
<dbReference type="Proteomes" id="UP000254031">
    <property type="component" value="Unassembled WGS sequence"/>
</dbReference>
<evidence type="ECO:0000256" key="4">
    <source>
        <dbReference type="ARBA" id="ARBA00022960"/>
    </source>
</evidence>
<evidence type="ECO:0000256" key="7">
    <source>
        <dbReference type="PROSITE-ProRule" id="PRU01373"/>
    </source>
</evidence>
<name>A0A378NHJ2_MANHA</name>
<dbReference type="GO" id="GO:0004180">
    <property type="term" value="F:carboxypeptidase activity"/>
    <property type="evidence" value="ECO:0007669"/>
    <property type="project" value="UniProtKB-ARBA"/>
</dbReference>
<dbReference type="InterPro" id="IPR052905">
    <property type="entry name" value="LD-transpeptidase_YkuD-like"/>
</dbReference>
<keyword evidence="4 7" id="KW-0133">Cell shape</keyword>
<dbReference type="InterPro" id="IPR038063">
    <property type="entry name" value="Transpep_catalytic_dom"/>
</dbReference>
<dbReference type="EMBL" id="UGPL01000006">
    <property type="protein sequence ID" value="STY67039.1"/>
    <property type="molecule type" value="Genomic_DNA"/>
</dbReference>
<dbReference type="CDD" id="cd16913">
    <property type="entry name" value="YkuD_like"/>
    <property type="match status" value="1"/>
</dbReference>
<reference evidence="10 11" key="1">
    <citation type="submission" date="2018-06" db="EMBL/GenBank/DDBJ databases">
        <authorList>
            <consortium name="Pathogen Informatics"/>
            <person name="Doyle S."/>
        </authorList>
    </citation>
    <scope>NUCLEOTIDE SEQUENCE [LARGE SCALE GENOMIC DNA]</scope>
    <source>
        <strain evidence="10 11">NCTC9380</strain>
    </source>
</reference>
<evidence type="ECO:0000256" key="1">
    <source>
        <dbReference type="ARBA" id="ARBA00004752"/>
    </source>
</evidence>
<dbReference type="PROSITE" id="PS52029">
    <property type="entry name" value="LD_TPASE"/>
    <property type="match status" value="1"/>
</dbReference>
<dbReference type="UniPathway" id="UPA00219"/>
<evidence type="ECO:0000256" key="3">
    <source>
        <dbReference type="ARBA" id="ARBA00022679"/>
    </source>
</evidence>
<evidence type="ECO:0000313" key="10">
    <source>
        <dbReference type="EMBL" id="STY67039.1"/>
    </source>
</evidence>
<sequence>MKTFKLLPIMVAFSGMALAETATVAQVASEPVVQDNILPQLSFAAQQARAAELVKQADYALEQEQIRQEQARKFAEAEARIKQEIGNNALLLSQATTKVYLDSEFATMWNDKAAEKAFLKEYALFAVSGVSSKSAKALQQILNQPEGLGRDILLTDGFLDYLYYNKNVFKNANNWLYNLGSYVPKSPSSEQIFQWTNAVREGDSGQFVTNLVPRNHLYRDTAQRVLAMAGGSSAPKAKKGKAVTEVAGGGNGASFYKLALNAQRLRIIPSFNNGIFVNIPSYQLYYFRDGNLALQSKVIVGREDRRTPVMDSKLSNVVVNPPWNVPTSIMTKDIIPKLARDPGYADRASFEILDSSGNKINPRSVNWSQYLNAKSSPYRIRQKAGDDSALGRYKFNMPSSDAIYLHDTPNRGLFGKTGRALSSGCVRVEKSDELATILLKEAGWGSDKKNQVLGSKKTTSAQIRSDNPVYLYYVTAWVEGGKVQTLPDIYNFDAKIPQHSVNWGKLKSII</sequence>
<accession>A0A378NHJ2</accession>
<feature type="domain" description="L,D-TPase catalytic" evidence="9">
    <location>
        <begin position="273"/>
        <end position="453"/>
    </location>
</feature>
<dbReference type="GO" id="GO:0071555">
    <property type="term" value="P:cell wall organization"/>
    <property type="evidence" value="ECO:0007669"/>
    <property type="project" value="UniProtKB-UniRule"/>
</dbReference>
<feature type="signal peptide" evidence="8">
    <location>
        <begin position="1"/>
        <end position="19"/>
    </location>
</feature>
<dbReference type="PANTHER" id="PTHR41533">
    <property type="entry name" value="L,D-TRANSPEPTIDASE HI_1667-RELATED"/>
    <property type="match status" value="1"/>
</dbReference>
<feature type="active site" description="Proton donor/acceptor" evidence="7">
    <location>
        <position position="406"/>
    </location>
</feature>
<comment type="similarity">
    <text evidence="2">Belongs to the YkuD family.</text>
</comment>
<dbReference type="AlphaFoldDB" id="A0A378NHJ2"/>
<keyword evidence="3" id="KW-0808">Transferase</keyword>
<gene>
    <name evidence="10" type="ORF">NCTC9380_02376</name>
</gene>
<dbReference type="Pfam" id="PF03734">
    <property type="entry name" value="YkuD"/>
    <property type="match status" value="1"/>
</dbReference>
<organism evidence="10 11">
    <name type="scientific">Mannheimia haemolytica</name>
    <name type="common">Pasteurella haemolytica</name>
    <dbReference type="NCBI Taxonomy" id="75985"/>
    <lineage>
        <taxon>Bacteria</taxon>
        <taxon>Pseudomonadati</taxon>
        <taxon>Pseudomonadota</taxon>
        <taxon>Gammaproteobacteria</taxon>
        <taxon>Pasteurellales</taxon>
        <taxon>Pasteurellaceae</taxon>
        <taxon>Mannheimia</taxon>
    </lineage>
</organism>
<evidence type="ECO:0000259" key="9">
    <source>
        <dbReference type="PROSITE" id="PS52029"/>
    </source>
</evidence>
<feature type="active site" description="Nucleophile" evidence="7">
    <location>
        <position position="425"/>
    </location>
</feature>
<dbReference type="Gene3D" id="2.40.440.10">
    <property type="entry name" value="L,D-transpeptidase catalytic domain-like"/>
    <property type="match status" value="1"/>
</dbReference>
<evidence type="ECO:0000256" key="5">
    <source>
        <dbReference type="ARBA" id="ARBA00022984"/>
    </source>
</evidence>
<dbReference type="PANTHER" id="PTHR41533:SF1">
    <property type="entry name" value="L,D-TRANSPEPTIDASE YCBB-RELATED"/>
    <property type="match status" value="1"/>
</dbReference>
<dbReference type="InterPro" id="IPR005490">
    <property type="entry name" value="LD_TPept_cat_dom"/>
</dbReference>
<evidence type="ECO:0000256" key="8">
    <source>
        <dbReference type="SAM" id="SignalP"/>
    </source>
</evidence>
<dbReference type="Pfam" id="PF20142">
    <property type="entry name" value="Scaffold"/>
    <property type="match status" value="1"/>
</dbReference>
<proteinExistence type="inferred from homology"/>
<comment type="pathway">
    <text evidence="1 7">Cell wall biogenesis; peptidoglycan biosynthesis.</text>
</comment>